<feature type="compositionally biased region" description="Polar residues" evidence="1">
    <location>
        <begin position="1"/>
        <end position="10"/>
    </location>
</feature>
<feature type="domain" description="Transposase (putative) gypsy type" evidence="2">
    <location>
        <begin position="84"/>
        <end position="149"/>
    </location>
</feature>
<dbReference type="AlphaFoldDB" id="A0AAW2UQI3"/>
<dbReference type="EMBL" id="JACGWJ010000005">
    <property type="protein sequence ID" value="KAL0419120.1"/>
    <property type="molecule type" value="Genomic_DNA"/>
</dbReference>
<evidence type="ECO:0000313" key="3">
    <source>
        <dbReference type="EMBL" id="KAL0419120.1"/>
    </source>
</evidence>
<evidence type="ECO:0000259" key="2">
    <source>
        <dbReference type="Pfam" id="PF04195"/>
    </source>
</evidence>
<dbReference type="InterPro" id="IPR007321">
    <property type="entry name" value="Transposase_28"/>
</dbReference>
<name>A0AAW2UQI3_SESRA</name>
<dbReference type="PANTHER" id="PTHR31099">
    <property type="entry name" value="OS06G0165300 PROTEIN"/>
    <property type="match status" value="1"/>
</dbReference>
<reference evidence="3" key="2">
    <citation type="journal article" date="2024" name="Plant">
        <title>Genomic evolution and insights into agronomic trait innovations of Sesamum species.</title>
        <authorList>
            <person name="Miao H."/>
            <person name="Wang L."/>
            <person name="Qu L."/>
            <person name="Liu H."/>
            <person name="Sun Y."/>
            <person name="Le M."/>
            <person name="Wang Q."/>
            <person name="Wei S."/>
            <person name="Zheng Y."/>
            <person name="Lin W."/>
            <person name="Duan Y."/>
            <person name="Cao H."/>
            <person name="Xiong S."/>
            <person name="Wang X."/>
            <person name="Wei L."/>
            <person name="Li C."/>
            <person name="Ma Q."/>
            <person name="Ju M."/>
            <person name="Zhao R."/>
            <person name="Li G."/>
            <person name="Mu C."/>
            <person name="Tian Q."/>
            <person name="Mei H."/>
            <person name="Zhang T."/>
            <person name="Gao T."/>
            <person name="Zhang H."/>
        </authorList>
    </citation>
    <scope>NUCLEOTIDE SEQUENCE</scope>
    <source>
        <strain evidence="3">G02</strain>
    </source>
</reference>
<comment type="caution">
    <text evidence="3">The sequence shown here is derived from an EMBL/GenBank/DDBJ whole genome shotgun (WGS) entry which is preliminary data.</text>
</comment>
<proteinExistence type="predicted"/>
<dbReference type="PANTHER" id="PTHR31099:SF28">
    <property type="entry name" value="F5J5.12"/>
    <property type="match status" value="1"/>
</dbReference>
<reference evidence="3" key="1">
    <citation type="submission" date="2020-06" db="EMBL/GenBank/DDBJ databases">
        <authorList>
            <person name="Li T."/>
            <person name="Hu X."/>
            <person name="Zhang T."/>
            <person name="Song X."/>
            <person name="Zhang H."/>
            <person name="Dai N."/>
            <person name="Sheng W."/>
            <person name="Hou X."/>
            <person name="Wei L."/>
        </authorList>
    </citation>
    <scope>NUCLEOTIDE SEQUENCE</scope>
    <source>
        <strain evidence="3">G02</strain>
        <tissue evidence="3">Leaf</tissue>
    </source>
</reference>
<sequence>MGSNSSQKLVSSPVHVQSDELESSVAPQSKLRCRIMDVENCDSSLSLEEFDFLKKKVDPSSAFDFRLPRVGDRIRMPPPGYFTVYSAFFSSGFTLPPHPLLMDIIKKSGLCVSQFTPNSFTYFEGFLYRFRELGLPLTIESFFTLFSVRKVANDSFFFFFPRSGCRFLDGSASSKGPWKEKFFYVRDSDWDFATNWGEVSPVLRSSHDFHLSFIGTGLFDQLLDVKSLLASGRGFRCRTFSTIRLTVNESSMIAMGELVLLLHREKKARGVALSLLPCVLARWTMVKEDLGRIIVLRLLVLKGPVSLRPLRLHTGLEKGFSLMGSTVTRGGVVLECF</sequence>
<accession>A0AAW2UQI3</accession>
<organism evidence="3">
    <name type="scientific">Sesamum radiatum</name>
    <name type="common">Black benniseed</name>
    <dbReference type="NCBI Taxonomy" id="300843"/>
    <lineage>
        <taxon>Eukaryota</taxon>
        <taxon>Viridiplantae</taxon>
        <taxon>Streptophyta</taxon>
        <taxon>Embryophyta</taxon>
        <taxon>Tracheophyta</taxon>
        <taxon>Spermatophyta</taxon>
        <taxon>Magnoliopsida</taxon>
        <taxon>eudicotyledons</taxon>
        <taxon>Gunneridae</taxon>
        <taxon>Pentapetalae</taxon>
        <taxon>asterids</taxon>
        <taxon>lamiids</taxon>
        <taxon>Lamiales</taxon>
        <taxon>Pedaliaceae</taxon>
        <taxon>Sesamum</taxon>
    </lineage>
</organism>
<feature type="region of interest" description="Disordered" evidence="1">
    <location>
        <begin position="1"/>
        <end position="25"/>
    </location>
</feature>
<dbReference type="Pfam" id="PF04195">
    <property type="entry name" value="Transposase_28"/>
    <property type="match status" value="1"/>
</dbReference>
<evidence type="ECO:0000256" key="1">
    <source>
        <dbReference type="SAM" id="MobiDB-lite"/>
    </source>
</evidence>
<protein>
    <recommendedName>
        <fullName evidence="2">Transposase (putative) gypsy type domain-containing protein</fullName>
    </recommendedName>
</protein>
<gene>
    <name evidence="3" type="ORF">Sradi_1325500</name>
</gene>